<sequence>MHPPLRLVVADHVAGSVTVLEPDGGTVVRLTGRHLSEHAGLLRLPGDRLALVDDRAGELVVLDVFGDTAGRPAVSATVPVAVPAEQLAADPAGRRLAVTTGLGANAEPWSDVCTVVDLEAPGGAAAVRFRTRAGEPGVTLPGSGDPLVVLRHREPGFFESYRFSDLLATAPGCPPAEPLERLALPDDGHGDAHDPAGGLLFAATGEGVHRARPEGSALRPEPPLSWDASGRTGGRGYFLRLDTRHRVLWSCLRGGPTDPGQWPLWTNDAWWHRLDTGETGRLEIGPGLVFRMGLAARHAAFARCHPDGDELVLVSTDLGTPAVSARLPLPAMDGAPRRGGTPWDGVQRRAVAASPAASLVAVTRGGHGEIQLFDAGTATVTGLLRLPTPLDEGGRLAVVAQGDDGHLDPAGR</sequence>
<protein>
    <submittedName>
        <fullName evidence="1">Uncharacterized protein</fullName>
    </submittedName>
</protein>
<evidence type="ECO:0000313" key="2">
    <source>
        <dbReference type="Proteomes" id="UP001501303"/>
    </source>
</evidence>
<comment type="caution">
    <text evidence="1">The sequence shown here is derived from an EMBL/GenBank/DDBJ whole genome shotgun (WGS) entry which is preliminary data.</text>
</comment>
<accession>A0ABN2NYC9</accession>
<name>A0ABN2NYC9_9ACTN</name>
<dbReference type="SUPFAM" id="SSF51004">
    <property type="entry name" value="C-terminal (heme d1) domain of cytochrome cd1-nitrite reductase"/>
    <property type="match status" value="1"/>
</dbReference>
<organism evidence="1 2">
    <name type="scientific">Streptomyces sodiiphilus</name>
    <dbReference type="NCBI Taxonomy" id="226217"/>
    <lineage>
        <taxon>Bacteria</taxon>
        <taxon>Bacillati</taxon>
        <taxon>Actinomycetota</taxon>
        <taxon>Actinomycetes</taxon>
        <taxon>Kitasatosporales</taxon>
        <taxon>Streptomycetaceae</taxon>
        <taxon>Streptomyces</taxon>
    </lineage>
</organism>
<reference evidence="1 2" key="1">
    <citation type="journal article" date="2019" name="Int. J. Syst. Evol. Microbiol.">
        <title>The Global Catalogue of Microorganisms (GCM) 10K type strain sequencing project: providing services to taxonomists for standard genome sequencing and annotation.</title>
        <authorList>
            <consortium name="The Broad Institute Genomics Platform"/>
            <consortium name="The Broad Institute Genome Sequencing Center for Infectious Disease"/>
            <person name="Wu L."/>
            <person name="Ma J."/>
        </authorList>
    </citation>
    <scope>NUCLEOTIDE SEQUENCE [LARGE SCALE GENOMIC DNA]</scope>
    <source>
        <strain evidence="1 2">JCM 13581</strain>
    </source>
</reference>
<gene>
    <name evidence="1" type="ORF">GCM10009716_16290</name>
</gene>
<evidence type="ECO:0000313" key="1">
    <source>
        <dbReference type="EMBL" id="GAA1907150.1"/>
    </source>
</evidence>
<dbReference type="InterPro" id="IPR011048">
    <property type="entry name" value="Haem_d1_sf"/>
</dbReference>
<proteinExistence type="predicted"/>
<dbReference type="Proteomes" id="UP001501303">
    <property type="component" value="Unassembled WGS sequence"/>
</dbReference>
<keyword evidence="2" id="KW-1185">Reference proteome</keyword>
<dbReference type="EMBL" id="BAAAMJ010000012">
    <property type="protein sequence ID" value="GAA1907150.1"/>
    <property type="molecule type" value="Genomic_DNA"/>
</dbReference>